<accession>A0A3N4L5B6</accession>
<reference evidence="9 10" key="1">
    <citation type="journal article" date="2018" name="Nat. Ecol. Evol.">
        <title>Pezizomycetes genomes reveal the molecular basis of ectomycorrhizal truffle lifestyle.</title>
        <authorList>
            <person name="Murat C."/>
            <person name="Payen T."/>
            <person name="Noel B."/>
            <person name="Kuo A."/>
            <person name="Morin E."/>
            <person name="Chen J."/>
            <person name="Kohler A."/>
            <person name="Krizsan K."/>
            <person name="Balestrini R."/>
            <person name="Da Silva C."/>
            <person name="Montanini B."/>
            <person name="Hainaut M."/>
            <person name="Levati E."/>
            <person name="Barry K.W."/>
            <person name="Belfiori B."/>
            <person name="Cichocki N."/>
            <person name="Clum A."/>
            <person name="Dockter R.B."/>
            <person name="Fauchery L."/>
            <person name="Guy J."/>
            <person name="Iotti M."/>
            <person name="Le Tacon F."/>
            <person name="Lindquist E.A."/>
            <person name="Lipzen A."/>
            <person name="Malagnac F."/>
            <person name="Mello A."/>
            <person name="Molinier V."/>
            <person name="Miyauchi S."/>
            <person name="Poulain J."/>
            <person name="Riccioni C."/>
            <person name="Rubini A."/>
            <person name="Sitrit Y."/>
            <person name="Splivallo R."/>
            <person name="Traeger S."/>
            <person name="Wang M."/>
            <person name="Zifcakova L."/>
            <person name="Wipf D."/>
            <person name="Zambonelli A."/>
            <person name="Paolocci F."/>
            <person name="Nowrousian M."/>
            <person name="Ottonello S."/>
            <person name="Baldrian P."/>
            <person name="Spatafora J.W."/>
            <person name="Henrissat B."/>
            <person name="Nagy L.G."/>
            <person name="Aury J.M."/>
            <person name="Wincker P."/>
            <person name="Grigoriev I.V."/>
            <person name="Bonfante P."/>
            <person name="Martin F.M."/>
        </authorList>
    </citation>
    <scope>NUCLEOTIDE SEQUENCE [LARGE SCALE GENOMIC DNA]</scope>
    <source>
        <strain evidence="9 10">CCBAS932</strain>
    </source>
</reference>
<comment type="subcellular location">
    <subcellularLocation>
        <location evidence="1">Membrane</location>
        <topology evidence="1">Multi-pass membrane protein</topology>
    </subcellularLocation>
</comment>
<evidence type="ECO:0000313" key="9">
    <source>
        <dbReference type="EMBL" id="RPB16659.1"/>
    </source>
</evidence>
<keyword evidence="3 8" id="KW-0812">Transmembrane</keyword>
<feature type="region of interest" description="Disordered" evidence="7">
    <location>
        <begin position="1"/>
        <end position="32"/>
    </location>
</feature>
<dbReference type="OrthoDB" id="340608at2759"/>
<proteinExistence type="inferred from homology"/>
<organism evidence="9 10">
    <name type="scientific">Morchella conica CCBAS932</name>
    <dbReference type="NCBI Taxonomy" id="1392247"/>
    <lineage>
        <taxon>Eukaryota</taxon>
        <taxon>Fungi</taxon>
        <taxon>Dikarya</taxon>
        <taxon>Ascomycota</taxon>
        <taxon>Pezizomycotina</taxon>
        <taxon>Pezizomycetes</taxon>
        <taxon>Pezizales</taxon>
        <taxon>Morchellaceae</taxon>
        <taxon>Morchella</taxon>
    </lineage>
</organism>
<gene>
    <name evidence="9" type="ORF">P167DRAFT_570424</name>
</gene>
<dbReference type="GO" id="GO:0005886">
    <property type="term" value="C:plasma membrane"/>
    <property type="evidence" value="ECO:0007669"/>
    <property type="project" value="TreeGrafter"/>
</dbReference>
<evidence type="ECO:0000256" key="3">
    <source>
        <dbReference type="ARBA" id="ARBA00022692"/>
    </source>
</evidence>
<feature type="compositionally biased region" description="Basic and acidic residues" evidence="7">
    <location>
        <begin position="13"/>
        <end position="32"/>
    </location>
</feature>
<comment type="similarity">
    <text evidence="2 6">Belongs to the CDC50/LEM3 family.</text>
</comment>
<sequence>MTGTNTKVATGGGRERGGDYSPLDSKEPVKTMRPKDTAWLQQRIKAWSPLITAPWTIPIFFILAVIFAPIGGLLLYTSAQVQELTIDYTHCLTSANDTMSPIPRSSFSTYFHTPLTPADLDTYRWRSSPATKTCTLQFTIPSNFTPPVLFRYKLTNLHTNHRRFVMSLDRAQLMGEARTRDELMSHSDTNFRCNPLYANSAGIPYYPCGEIANSMFNDTFHAPVRAADGHVYPITSRGIAWPHDRALYRPTAYKPADVVPPPFWEEAFPQGYNSSNMPNLQDWEEFHVWMRPAGLARFSRLAKRNDHNVLGAGVWQMNVTSRFSTQGYNGRKALVLTTSSAMGGRGTQLGWAYVVSAVVCAVLGVGMTAGVLGVPR</sequence>
<dbReference type="InParanoid" id="A0A3N4L5B6"/>
<evidence type="ECO:0000313" key="10">
    <source>
        <dbReference type="Proteomes" id="UP000277580"/>
    </source>
</evidence>
<evidence type="ECO:0000256" key="4">
    <source>
        <dbReference type="ARBA" id="ARBA00022989"/>
    </source>
</evidence>
<feature type="transmembrane region" description="Helical" evidence="8">
    <location>
        <begin position="351"/>
        <end position="374"/>
    </location>
</feature>
<feature type="transmembrane region" description="Helical" evidence="8">
    <location>
        <begin position="55"/>
        <end position="76"/>
    </location>
</feature>
<keyword evidence="4 8" id="KW-1133">Transmembrane helix</keyword>
<dbReference type="STRING" id="1392247.A0A3N4L5B6"/>
<evidence type="ECO:0000256" key="8">
    <source>
        <dbReference type="SAM" id="Phobius"/>
    </source>
</evidence>
<keyword evidence="10" id="KW-1185">Reference proteome</keyword>
<dbReference type="PIRSF" id="PIRSF015840">
    <property type="entry name" value="DUF284_TM_euk"/>
    <property type="match status" value="1"/>
</dbReference>
<evidence type="ECO:0000256" key="7">
    <source>
        <dbReference type="SAM" id="MobiDB-lite"/>
    </source>
</evidence>
<evidence type="ECO:0000256" key="5">
    <source>
        <dbReference type="ARBA" id="ARBA00023136"/>
    </source>
</evidence>
<dbReference type="InterPro" id="IPR005045">
    <property type="entry name" value="CDC50/LEM3_fam"/>
</dbReference>
<dbReference type="GO" id="GO:0005783">
    <property type="term" value="C:endoplasmic reticulum"/>
    <property type="evidence" value="ECO:0007669"/>
    <property type="project" value="TreeGrafter"/>
</dbReference>
<keyword evidence="5 6" id="KW-0472">Membrane</keyword>
<dbReference type="GO" id="GO:0005794">
    <property type="term" value="C:Golgi apparatus"/>
    <property type="evidence" value="ECO:0007669"/>
    <property type="project" value="TreeGrafter"/>
</dbReference>
<evidence type="ECO:0000256" key="6">
    <source>
        <dbReference type="PIRNR" id="PIRNR015840"/>
    </source>
</evidence>
<dbReference type="AlphaFoldDB" id="A0A3N4L5B6"/>
<dbReference type="GO" id="GO:0045332">
    <property type="term" value="P:phospholipid translocation"/>
    <property type="evidence" value="ECO:0007669"/>
    <property type="project" value="UniProtKB-UniRule"/>
</dbReference>
<dbReference type="EMBL" id="ML119108">
    <property type="protein sequence ID" value="RPB16659.1"/>
    <property type="molecule type" value="Genomic_DNA"/>
</dbReference>
<evidence type="ECO:0000256" key="2">
    <source>
        <dbReference type="ARBA" id="ARBA00009457"/>
    </source>
</evidence>
<dbReference type="Proteomes" id="UP000277580">
    <property type="component" value="Unassembled WGS sequence"/>
</dbReference>
<dbReference type="PANTHER" id="PTHR10926">
    <property type="entry name" value="CELL CYCLE CONTROL PROTEIN 50"/>
    <property type="match status" value="1"/>
</dbReference>
<dbReference type="PANTHER" id="PTHR10926:SF0">
    <property type="entry name" value="CDC50, ISOFORM A"/>
    <property type="match status" value="1"/>
</dbReference>
<name>A0A3N4L5B6_9PEZI</name>
<evidence type="ECO:0000256" key="1">
    <source>
        <dbReference type="ARBA" id="ARBA00004141"/>
    </source>
</evidence>
<dbReference type="Pfam" id="PF03381">
    <property type="entry name" value="CDC50"/>
    <property type="match status" value="1"/>
</dbReference>
<protein>
    <submittedName>
        <fullName evidence="9">Lem3/Cdc50</fullName>
    </submittedName>
</protein>